<protein>
    <submittedName>
        <fullName evidence="2">Uncharacterized protein</fullName>
    </submittedName>
</protein>
<gene>
    <name evidence="2" type="primary">Dvir\GJ18961</name>
    <name evidence="2" type="ORF">Dvir_GJ18961</name>
</gene>
<organism evidence="2 3">
    <name type="scientific">Drosophila virilis</name>
    <name type="common">Fruit fly</name>
    <dbReference type="NCBI Taxonomy" id="7244"/>
    <lineage>
        <taxon>Eukaryota</taxon>
        <taxon>Metazoa</taxon>
        <taxon>Ecdysozoa</taxon>
        <taxon>Arthropoda</taxon>
        <taxon>Hexapoda</taxon>
        <taxon>Insecta</taxon>
        <taxon>Pterygota</taxon>
        <taxon>Neoptera</taxon>
        <taxon>Endopterygota</taxon>
        <taxon>Diptera</taxon>
        <taxon>Brachycera</taxon>
        <taxon>Muscomorpha</taxon>
        <taxon>Ephydroidea</taxon>
        <taxon>Drosophilidae</taxon>
        <taxon>Drosophila</taxon>
    </lineage>
</organism>
<dbReference type="eggNOG" id="ENOG502T84I">
    <property type="taxonomic scope" value="Eukaryota"/>
</dbReference>
<feature type="signal peptide" evidence="1">
    <location>
        <begin position="1"/>
        <end position="26"/>
    </location>
</feature>
<evidence type="ECO:0000256" key="1">
    <source>
        <dbReference type="SAM" id="SignalP"/>
    </source>
</evidence>
<dbReference type="HOGENOM" id="CLU_187904_1_0_1"/>
<dbReference type="OMA" id="GCIRVTI"/>
<reference evidence="2 3" key="1">
    <citation type="journal article" date="2007" name="Nature">
        <title>Evolution of genes and genomes on the Drosophila phylogeny.</title>
        <authorList>
            <consortium name="Drosophila 12 Genomes Consortium"/>
            <person name="Clark A.G."/>
            <person name="Eisen M.B."/>
            <person name="Smith D.R."/>
            <person name="Bergman C.M."/>
            <person name="Oliver B."/>
            <person name="Markow T.A."/>
            <person name="Kaufman T.C."/>
            <person name="Kellis M."/>
            <person name="Gelbart W."/>
            <person name="Iyer V.N."/>
            <person name="Pollard D.A."/>
            <person name="Sackton T.B."/>
            <person name="Larracuente A.M."/>
            <person name="Singh N.D."/>
            <person name="Abad J.P."/>
            <person name="Abt D.N."/>
            <person name="Adryan B."/>
            <person name="Aguade M."/>
            <person name="Akashi H."/>
            <person name="Anderson W.W."/>
            <person name="Aquadro C.F."/>
            <person name="Ardell D.H."/>
            <person name="Arguello R."/>
            <person name="Artieri C.G."/>
            <person name="Barbash D.A."/>
            <person name="Barker D."/>
            <person name="Barsanti P."/>
            <person name="Batterham P."/>
            <person name="Batzoglou S."/>
            <person name="Begun D."/>
            <person name="Bhutkar A."/>
            <person name="Blanco E."/>
            <person name="Bosak S.A."/>
            <person name="Bradley R.K."/>
            <person name="Brand A.D."/>
            <person name="Brent M.R."/>
            <person name="Brooks A.N."/>
            <person name="Brown R.H."/>
            <person name="Butlin R.K."/>
            <person name="Caggese C."/>
            <person name="Calvi B.R."/>
            <person name="Bernardo de Carvalho A."/>
            <person name="Caspi A."/>
            <person name="Castrezana S."/>
            <person name="Celniker S.E."/>
            <person name="Chang J.L."/>
            <person name="Chapple C."/>
            <person name="Chatterji S."/>
            <person name="Chinwalla A."/>
            <person name="Civetta A."/>
            <person name="Clifton S.W."/>
            <person name="Comeron J.M."/>
            <person name="Costello J.C."/>
            <person name="Coyne J.A."/>
            <person name="Daub J."/>
            <person name="David R.G."/>
            <person name="Delcher A.L."/>
            <person name="Delehaunty K."/>
            <person name="Do C.B."/>
            <person name="Ebling H."/>
            <person name="Edwards K."/>
            <person name="Eickbush T."/>
            <person name="Evans J.D."/>
            <person name="Filipski A."/>
            <person name="Findeiss S."/>
            <person name="Freyhult E."/>
            <person name="Fulton L."/>
            <person name="Fulton R."/>
            <person name="Garcia A.C."/>
            <person name="Gardiner A."/>
            <person name="Garfield D.A."/>
            <person name="Garvin B.E."/>
            <person name="Gibson G."/>
            <person name="Gilbert D."/>
            <person name="Gnerre S."/>
            <person name="Godfrey J."/>
            <person name="Good R."/>
            <person name="Gotea V."/>
            <person name="Gravely B."/>
            <person name="Greenberg A.J."/>
            <person name="Griffiths-Jones S."/>
            <person name="Gross S."/>
            <person name="Guigo R."/>
            <person name="Gustafson E.A."/>
            <person name="Haerty W."/>
            <person name="Hahn M.W."/>
            <person name="Halligan D.L."/>
            <person name="Halpern A.L."/>
            <person name="Halter G.M."/>
            <person name="Han M.V."/>
            <person name="Heger A."/>
            <person name="Hillier L."/>
            <person name="Hinrichs A.S."/>
            <person name="Holmes I."/>
            <person name="Hoskins R.A."/>
            <person name="Hubisz M.J."/>
            <person name="Hultmark D."/>
            <person name="Huntley M.A."/>
            <person name="Jaffe D.B."/>
            <person name="Jagadeeshan S."/>
            <person name="Jeck W.R."/>
            <person name="Johnson J."/>
            <person name="Jones C.D."/>
            <person name="Jordan W.C."/>
            <person name="Karpen G.H."/>
            <person name="Kataoka E."/>
            <person name="Keightley P.D."/>
            <person name="Kheradpour P."/>
            <person name="Kirkness E.F."/>
            <person name="Koerich L.B."/>
            <person name="Kristiansen K."/>
            <person name="Kudrna D."/>
            <person name="Kulathinal R.J."/>
            <person name="Kumar S."/>
            <person name="Kwok R."/>
            <person name="Lander E."/>
            <person name="Langley C.H."/>
            <person name="Lapoint R."/>
            <person name="Lazzaro B.P."/>
            <person name="Lee S.J."/>
            <person name="Levesque L."/>
            <person name="Li R."/>
            <person name="Lin C.F."/>
            <person name="Lin M.F."/>
            <person name="Lindblad-Toh K."/>
            <person name="Llopart A."/>
            <person name="Long M."/>
            <person name="Low L."/>
            <person name="Lozovsky E."/>
            <person name="Lu J."/>
            <person name="Luo M."/>
            <person name="Machado C.A."/>
            <person name="Makalowski W."/>
            <person name="Marzo M."/>
            <person name="Matsuda M."/>
            <person name="Matzkin L."/>
            <person name="McAllister B."/>
            <person name="McBride C.S."/>
            <person name="McKernan B."/>
            <person name="McKernan K."/>
            <person name="Mendez-Lago M."/>
            <person name="Minx P."/>
            <person name="Mollenhauer M.U."/>
            <person name="Montooth K."/>
            <person name="Mount S.M."/>
            <person name="Mu X."/>
            <person name="Myers E."/>
            <person name="Negre B."/>
            <person name="Newfeld S."/>
            <person name="Nielsen R."/>
            <person name="Noor M.A."/>
            <person name="O'Grady P."/>
            <person name="Pachter L."/>
            <person name="Papaceit M."/>
            <person name="Parisi M.J."/>
            <person name="Parisi M."/>
            <person name="Parts L."/>
            <person name="Pedersen J.S."/>
            <person name="Pesole G."/>
            <person name="Phillippy A.M."/>
            <person name="Ponting C.P."/>
            <person name="Pop M."/>
            <person name="Porcelli D."/>
            <person name="Powell J.R."/>
            <person name="Prohaska S."/>
            <person name="Pruitt K."/>
            <person name="Puig M."/>
            <person name="Quesneville H."/>
            <person name="Ram K.R."/>
            <person name="Rand D."/>
            <person name="Rasmussen M.D."/>
            <person name="Reed L.K."/>
            <person name="Reenan R."/>
            <person name="Reily A."/>
            <person name="Remington K.A."/>
            <person name="Rieger T.T."/>
            <person name="Ritchie M.G."/>
            <person name="Robin C."/>
            <person name="Rogers Y.H."/>
            <person name="Rohde C."/>
            <person name="Rozas J."/>
            <person name="Rubenfield M.J."/>
            <person name="Ruiz A."/>
            <person name="Russo S."/>
            <person name="Salzberg S.L."/>
            <person name="Sanchez-Gracia A."/>
            <person name="Saranga D.J."/>
            <person name="Sato H."/>
            <person name="Schaeffer S.W."/>
            <person name="Schatz M.C."/>
            <person name="Schlenke T."/>
            <person name="Schwartz R."/>
            <person name="Segarra C."/>
            <person name="Singh R.S."/>
            <person name="Sirot L."/>
            <person name="Sirota M."/>
            <person name="Sisneros N.B."/>
            <person name="Smith C.D."/>
            <person name="Smith T.F."/>
            <person name="Spieth J."/>
            <person name="Stage D.E."/>
            <person name="Stark A."/>
            <person name="Stephan W."/>
            <person name="Strausberg R.L."/>
            <person name="Strempel S."/>
            <person name="Sturgill D."/>
            <person name="Sutton G."/>
            <person name="Sutton G.G."/>
            <person name="Tao W."/>
            <person name="Teichmann S."/>
            <person name="Tobari Y.N."/>
            <person name="Tomimura Y."/>
            <person name="Tsolas J.M."/>
            <person name="Valente V.L."/>
            <person name="Venter E."/>
            <person name="Venter J.C."/>
            <person name="Vicario S."/>
            <person name="Vieira F.G."/>
            <person name="Vilella A.J."/>
            <person name="Villasante A."/>
            <person name="Walenz B."/>
            <person name="Wang J."/>
            <person name="Wasserman M."/>
            <person name="Watts T."/>
            <person name="Wilson D."/>
            <person name="Wilson R.K."/>
            <person name="Wing R.A."/>
            <person name="Wolfner M.F."/>
            <person name="Wong A."/>
            <person name="Wong G.K."/>
            <person name="Wu C.I."/>
            <person name="Wu G."/>
            <person name="Yamamoto D."/>
            <person name="Yang H.P."/>
            <person name="Yang S.P."/>
            <person name="Yorke J.A."/>
            <person name="Yoshida K."/>
            <person name="Zdobnov E."/>
            <person name="Zhang P."/>
            <person name="Zhang Y."/>
            <person name="Zimin A.V."/>
            <person name="Baldwin J."/>
            <person name="Abdouelleil A."/>
            <person name="Abdulkadir J."/>
            <person name="Abebe A."/>
            <person name="Abera B."/>
            <person name="Abreu J."/>
            <person name="Acer S.C."/>
            <person name="Aftuck L."/>
            <person name="Alexander A."/>
            <person name="An P."/>
            <person name="Anderson E."/>
            <person name="Anderson S."/>
            <person name="Arachi H."/>
            <person name="Azer M."/>
            <person name="Bachantsang P."/>
            <person name="Barry A."/>
            <person name="Bayul T."/>
            <person name="Berlin A."/>
            <person name="Bessette D."/>
            <person name="Bloom T."/>
            <person name="Blye J."/>
            <person name="Boguslavskiy L."/>
            <person name="Bonnet C."/>
            <person name="Boukhgalter B."/>
            <person name="Bourzgui I."/>
            <person name="Brown A."/>
            <person name="Cahill P."/>
            <person name="Channer S."/>
            <person name="Cheshatsang Y."/>
            <person name="Chuda L."/>
            <person name="Citroen M."/>
            <person name="Collymore A."/>
            <person name="Cooke P."/>
            <person name="Costello M."/>
            <person name="D'Aco K."/>
            <person name="Daza R."/>
            <person name="De Haan G."/>
            <person name="DeGray S."/>
            <person name="DeMaso C."/>
            <person name="Dhargay N."/>
            <person name="Dooley K."/>
            <person name="Dooley E."/>
            <person name="Doricent M."/>
            <person name="Dorje P."/>
            <person name="Dorjee K."/>
            <person name="Dupes A."/>
            <person name="Elong R."/>
            <person name="Falk J."/>
            <person name="Farina A."/>
            <person name="Faro S."/>
            <person name="Ferguson D."/>
            <person name="Fisher S."/>
            <person name="Foley C.D."/>
            <person name="Franke A."/>
            <person name="Friedrich D."/>
            <person name="Gadbois L."/>
            <person name="Gearin G."/>
            <person name="Gearin C.R."/>
            <person name="Giannoukos G."/>
            <person name="Goode T."/>
            <person name="Graham J."/>
            <person name="Grandbois E."/>
            <person name="Grewal S."/>
            <person name="Gyaltsen K."/>
            <person name="Hafez N."/>
            <person name="Hagos B."/>
            <person name="Hall J."/>
            <person name="Henson C."/>
            <person name="Hollinger A."/>
            <person name="Honan T."/>
            <person name="Huard M.D."/>
            <person name="Hughes L."/>
            <person name="Hurhula B."/>
            <person name="Husby M.E."/>
            <person name="Kamat A."/>
            <person name="Kanga B."/>
            <person name="Kashin S."/>
            <person name="Khazanovich D."/>
            <person name="Kisner P."/>
            <person name="Lance K."/>
            <person name="Lara M."/>
            <person name="Lee W."/>
            <person name="Lennon N."/>
            <person name="Letendre F."/>
            <person name="LeVine R."/>
            <person name="Lipovsky A."/>
            <person name="Liu X."/>
            <person name="Liu J."/>
            <person name="Liu S."/>
            <person name="Lokyitsang T."/>
            <person name="Lokyitsang Y."/>
            <person name="Lubonja R."/>
            <person name="Lui A."/>
            <person name="MacDonald P."/>
            <person name="Magnisalis V."/>
            <person name="Maru K."/>
            <person name="Matthews C."/>
            <person name="McCusker W."/>
            <person name="McDonough S."/>
            <person name="Mehta T."/>
            <person name="Meldrim J."/>
            <person name="Meneus L."/>
            <person name="Mihai O."/>
            <person name="Mihalev A."/>
            <person name="Mihova T."/>
            <person name="Mittelman R."/>
            <person name="Mlenga V."/>
            <person name="Montmayeur A."/>
            <person name="Mulrain L."/>
            <person name="Navidi A."/>
            <person name="Naylor J."/>
            <person name="Negash T."/>
            <person name="Nguyen T."/>
            <person name="Nguyen N."/>
            <person name="Nicol R."/>
            <person name="Norbu C."/>
            <person name="Norbu N."/>
            <person name="Novod N."/>
            <person name="O'Neill B."/>
            <person name="Osman S."/>
            <person name="Markiewicz E."/>
            <person name="Oyono O.L."/>
            <person name="Patti C."/>
            <person name="Phunkhang P."/>
            <person name="Pierre F."/>
            <person name="Priest M."/>
            <person name="Raghuraman S."/>
            <person name="Rege F."/>
            <person name="Reyes R."/>
            <person name="Rise C."/>
            <person name="Rogov P."/>
            <person name="Ross K."/>
            <person name="Ryan E."/>
            <person name="Settipalli S."/>
            <person name="Shea T."/>
            <person name="Sherpa N."/>
            <person name="Shi L."/>
            <person name="Shih D."/>
            <person name="Sparrow T."/>
            <person name="Spaulding J."/>
            <person name="Stalker J."/>
            <person name="Stange-Thomann N."/>
            <person name="Stavropoulos S."/>
            <person name="Stone C."/>
            <person name="Strader C."/>
            <person name="Tesfaye S."/>
            <person name="Thomson T."/>
            <person name="Thoulutsang Y."/>
            <person name="Thoulutsang D."/>
            <person name="Topham K."/>
            <person name="Topping I."/>
            <person name="Tsamla T."/>
            <person name="Vassiliev H."/>
            <person name="Vo A."/>
            <person name="Wangchuk T."/>
            <person name="Wangdi T."/>
            <person name="Weiand M."/>
            <person name="Wilkinson J."/>
            <person name="Wilson A."/>
            <person name="Yadav S."/>
            <person name="Young G."/>
            <person name="Yu Q."/>
            <person name="Zembek L."/>
            <person name="Zhong D."/>
            <person name="Zimmer A."/>
            <person name="Zwirko Z."/>
            <person name="Jaffe D.B."/>
            <person name="Alvarez P."/>
            <person name="Brockman W."/>
            <person name="Butler J."/>
            <person name="Chin C."/>
            <person name="Gnerre S."/>
            <person name="Grabherr M."/>
            <person name="Kleber M."/>
            <person name="Mauceli E."/>
            <person name="MacCallum I."/>
        </authorList>
    </citation>
    <scope>NUCLEOTIDE SEQUENCE [LARGE SCALE GENOMIC DNA]</scope>
    <source>
        <strain evidence="3">Tucson 15010-1051.87</strain>
    </source>
</reference>
<feature type="chain" id="PRO_5002814523" evidence="1">
    <location>
        <begin position="27"/>
        <end position="75"/>
    </location>
</feature>
<sequence>MRGFLHNIGLLLCCLWLMGGLGQLYGAPVGDHVDHAGCIRVTIVRQAPTTTTTATTATTTTATTPATTRATVAPG</sequence>
<proteinExistence type="predicted"/>
<dbReference type="Proteomes" id="UP000008792">
    <property type="component" value="Unassembled WGS sequence"/>
</dbReference>
<accession>B4M3G8</accession>
<dbReference type="InParanoid" id="B4M3G8"/>
<evidence type="ECO:0000313" key="2">
    <source>
        <dbReference type="EMBL" id="EDW65343.1"/>
    </source>
</evidence>
<evidence type="ECO:0000313" key="3">
    <source>
        <dbReference type="Proteomes" id="UP000008792"/>
    </source>
</evidence>
<keyword evidence="1" id="KW-0732">Signal</keyword>
<name>B4M3G8_DROVI</name>
<keyword evidence="3" id="KW-1185">Reference proteome</keyword>
<dbReference type="EMBL" id="CH940651">
    <property type="protein sequence ID" value="EDW65343.1"/>
    <property type="molecule type" value="Genomic_DNA"/>
</dbReference>
<dbReference type="AlphaFoldDB" id="B4M3G8"/>